<dbReference type="Proteomes" id="UP000016944">
    <property type="component" value="Chromosome I"/>
</dbReference>
<proteinExistence type="predicted"/>
<sequence length="73" mass="8275">MVMHVPPVSVGDMATTTALQALHPMGTPRHEQHVLRHHYPTKSTQAQILLDLRDDTSQPKPIRGKGNQWRVLF</sequence>
<dbReference type="EMBL" id="HG518322">
    <property type="protein sequence ID" value="CDI09156.1"/>
    <property type="molecule type" value="Genomic_DNA"/>
</dbReference>
<accession>U4Q9C3</accession>
<protein>
    <submittedName>
        <fullName evidence="1">Uncharacterized protein</fullName>
    </submittedName>
</protein>
<evidence type="ECO:0000313" key="1">
    <source>
        <dbReference type="EMBL" id="CDI09156.1"/>
    </source>
</evidence>
<dbReference type="AlphaFoldDB" id="U4Q9C3"/>
<dbReference type="KEGG" id="rir:BN877_I2265"/>
<organism evidence="1 2">
    <name type="scientific">Agrobacterium pusense</name>
    <dbReference type="NCBI Taxonomy" id="648995"/>
    <lineage>
        <taxon>Bacteria</taxon>
        <taxon>Pseudomonadati</taxon>
        <taxon>Pseudomonadota</taxon>
        <taxon>Alphaproteobacteria</taxon>
        <taxon>Hyphomicrobiales</taxon>
        <taxon>Rhizobiaceae</taxon>
        <taxon>Rhizobium/Agrobacterium group</taxon>
        <taxon>Agrobacterium</taxon>
    </lineage>
</organism>
<evidence type="ECO:0000313" key="2">
    <source>
        <dbReference type="Proteomes" id="UP000016944"/>
    </source>
</evidence>
<gene>
    <name evidence="1" type="ORF">BN877_I2265</name>
</gene>
<dbReference type="HOGENOM" id="CLU_2912155_0_0_5"/>
<reference evidence="1 2" key="1">
    <citation type="journal article" date="2013" name="Genome Announc.">
        <title>Complete Genome Sequence of the Sesbania Symbiont and Rice Growth-Promoting Endophyte Rhizobium sp. Strain IRBG74.</title>
        <authorList>
            <person name="Crook M.B."/>
            <person name="Mitra S."/>
            <person name="Ane J.M."/>
            <person name="Sadowsky M.J."/>
            <person name="Gyaneshwar P."/>
        </authorList>
    </citation>
    <scope>NUCLEOTIDE SEQUENCE [LARGE SCALE GENOMIC DNA]</scope>
    <source>
        <strain evidence="1 2">IRBG74</strain>
    </source>
</reference>
<name>U4Q9C3_9HYPH</name>